<dbReference type="AlphaFoldDB" id="A0A238YWL8"/>
<dbReference type="OrthoDB" id="9132139at2"/>
<evidence type="ECO:0000313" key="2">
    <source>
        <dbReference type="EMBL" id="SNR75322.1"/>
    </source>
</evidence>
<dbReference type="GO" id="GO:0016747">
    <property type="term" value="F:acyltransferase activity, transferring groups other than amino-acyl groups"/>
    <property type="evidence" value="ECO:0007669"/>
    <property type="project" value="InterPro"/>
</dbReference>
<gene>
    <name evidence="2" type="ORF">SAMN06272737_1234</name>
</gene>
<feature type="domain" description="N-acetyltransferase" evidence="1">
    <location>
        <begin position="24"/>
        <end position="192"/>
    </location>
</feature>
<dbReference type="Proteomes" id="UP000198403">
    <property type="component" value="Unassembled WGS sequence"/>
</dbReference>
<organism evidence="2 3">
    <name type="scientific">Blastococcus mobilis</name>
    <dbReference type="NCBI Taxonomy" id="1938746"/>
    <lineage>
        <taxon>Bacteria</taxon>
        <taxon>Bacillati</taxon>
        <taxon>Actinomycetota</taxon>
        <taxon>Actinomycetes</taxon>
        <taxon>Geodermatophilales</taxon>
        <taxon>Geodermatophilaceae</taxon>
        <taxon>Blastococcus</taxon>
    </lineage>
</organism>
<sequence length="220" mass="24462">MTETQQPPFDPLGSVTWPVRTARLLLRRAEPRDAEATWTYRQLPEFAQWQSGAPATFATYAAQFEQPGSLAKTLVVELDGTVIGDLLISVQDAWAQDEVTEQARGVQADLGCGLHPAHNGHGYATEALGEVLRLCFDELQLRRVTADCFADNTASRRLMERVGMRREAYTVRDSLHRSGAWLDGTAYALLQEEWRRKGPLPFIVAECRSCRSGPVQGDTS</sequence>
<evidence type="ECO:0000313" key="3">
    <source>
        <dbReference type="Proteomes" id="UP000198403"/>
    </source>
</evidence>
<dbReference type="PANTHER" id="PTHR43792:SF1">
    <property type="entry name" value="N-ACETYLTRANSFERASE DOMAIN-CONTAINING PROTEIN"/>
    <property type="match status" value="1"/>
</dbReference>
<evidence type="ECO:0000259" key="1">
    <source>
        <dbReference type="PROSITE" id="PS51186"/>
    </source>
</evidence>
<proteinExistence type="predicted"/>
<protein>
    <submittedName>
        <fullName evidence="2">Protein N-acetyltransferase, RimJ/RimL family</fullName>
    </submittedName>
</protein>
<reference evidence="2 3" key="1">
    <citation type="submission" date="2017-06" db="EMBL/GenBank/DDBJ databases">
        <authorList>
            <person name="Kim H.J."/>
            <person name="Triplett B.A."/>
        </authorList>
    </citation>
    <scope>NUCLEOTIDE SEQUENCE [LARGE SCALE GENOMIC DNA]</scope>
    <source>
        <strain evidence="2 3">DSM 44272</strain>
    </source>
</reference>
<dbReference type="InterPro" id="IPR000182">
    <property type="entry name" value="GNAT_dom"/>
</dbReference>
<dbReference type="RefSeq" id="WP_089338016.1">
    <property type="nucleotide sequence ID" value="NZ_FZNO01000023.1"/>
</dbReference>
<dbReference type="SUPFAM" id="SSF55729">
    <property type="entry name" value="Acyl-CoA N-acyltransferases (Nat)"/>
    <property type="match status" value="1"/>
</dbReference>
<accession>A0A238YWL8</accession>
<keyword evidence="2" id="KW-0808">Transferase</keyword>
<dbReference type="EMBL" id="FZNO01000023">
    <property type="protein sequence ID" value="SNR75322.1"/>
    <property type="molecule type" value="Genomic_DNA"/>
</dbReference>
<name>A0A238YWL8_9ACTN</name>
<keyword evidence="3" id="KW-1185">Reference proteome</keyword>
<dbReference type="Pfam" id="PF13302">
    <property type="entry name" value="Acetyltransf_3"/>
    <property type="match status" value="1"/>
</dbReference>
<dbReference type="PROSITE" id="PS51186">
    <property type="entry name" value="GNAT"/>
    <property type="match status" value="1"/>
</dbReference>
<dbReference type="Gene3D" id="3.40.630.30">
    <property type="match status" value="1"/>
</dbReference>
<dbReference type="InterPro" id="IPR016181">
    <property type="entry name" value="Acyl_CoA_acyltransferase"/>
</dbReference>
<dbReference type="PANTHER" id="PTHR43792">
    <property type="entry name" value="GNAT FAMILY, PUTATIVE (AFU_ORTHOLOGUE AFUA_3G00765)-RELATED-RELATED"/>
    <property type="match status" value="1"/>
</dbReference>
<dbReference type="InterPro" id="IPR051531">
    <property type="entry name" value="N-acetyltransferase"/>
</dbReference>